<feature type="domain" description="PiggyBac transposable element-derived protein" evidence="2">
    <location>
        <begin position="119"/>
        <end position="297"/>
    </location>
</feature>
<keyword evidence="4" id="KW-1185">Reference proteome</keyword>
<dbReference type="PANTHER" id="PTHR46599">
    <property type="entry name" value="PIGGYBAC TRANSPOSABLE ELEMENT-DERIVED PROTEIN 4"/>
    <property type="match status" value="1"/>
</dbReference>
<dbReference type="PANTHER" id="PTHR46599:SF6">
    <property type="entry name" value="DUAL SPECIFICITY PHOSPHATASE 26"/>
    <property type="match status" value="1"/>
</dbReference>
<accession>A0A7R8V1R8</accession>
<dbReference type="AlphaFoldDB" id="A0A7R8V1R8"/>
<dbReference type="InParanoid" id="A0A7R8V1R8"/>
<organism evidence="3 4">
    <name type="scientific">Hermetia illucens</name>
    <name type="common">Black soldier fly</name>
    <dbReference type="NCBI Taxonomy" id="343691"/>
    <lineage>
        <taxon>Eukaryota</taxon>
        <taxon>Metazoa</taxon>
        <taxon>Ecdysozoa</taxon>
        <taxon>Arthropoda</taxon>
        <taxon>Hexapoda</taxon>
        <taxon>Insecta</taxon>
        <taxon>Pterygota</taxon>
        <taxon>Neoptera</taxon>
        <taxon>Endopterygota</taxon>
        <taxon>Diptera</taxon>
        <taxon>Brachycera</taxon>
        <taxon>Stratiomyomorpha</taxon>
        <taxon>Stratiomyidae</taxon>
        <taxon>Hermetiinae</taxon>
        <taxon>Hermetia</taxon>
    </lineage>
</organism>
<proteinExistence type="predicted"/>
<protein>
    <recommendedName>
        <fullName evidence="2">PiggyBac transposable element-derived protein domain-containing protein</fullName>
    </recommendedName>
</protein>
<sequence length="308" mass="35860">MSNLFDFDPREDDEEESDFDPFETSSDDEEYLPEPGENDESSEYESDNDVVDNEPQQHETTCSEPKEFVLSKDGKYCYYFEPPPQLPNRSNASFALHETPGPTLFASSRCTDILSSFLLFIEPIEKTIVEMTNLYGSRKYKELWLPVDIASLRAYYGLLILAGVYRSHGQCINELWDDQTGPPIFRATMTLNKFKLINECIRFDDKKQRKGIRSRDKLAPIRNVYDKWVNRLKMCYTVGKNVTVDEQLVPFRGRCPFTQYIPSKPHKYGIKIWCLCDASTYYAWNLEVYTGRDRNCKAEGINLIREEL</sequence>
<gene>
    <name evidence="3" type="ORF">HERILL_LOCUS13684</name>
</gene>
<feature type="region of interest" description="Disordered" evidence="1">
    <location>
        <begin position="1"/>
        <end position="64"/>
    </location>
</feature>
<feature type="compositionally biased region" description="Acidic residues" evidence="1">
    <location>
        <begin position="9"/>
        <end position="52"/>
    </location>
</feature>
<dbReference type="Pfam" id="PF13843">
    <property type="entry name" value="DDE_Tnp_1_7"/>
    <property type="match status" value="1"/>
</dbReference>
<evidence type="ECO:0000256" key="1">
    <source>
        <dbReference type="SAM" id="MobiDB-lite"/>
    </source>
</evidence>
<reference evidence="3 4" key="1">
    <citation type="submission" date="2020-11" db="EMBL/GenBank/DDBJ databases">
        <authorList>
            <person name="Wallbank WR R."/>
            <person name="Pardo Diaz C."/>
            <person name="Kozak K."/>
            <person name="Martin S."/>
            <person name="Jiggins C."/>
            <person name="Moest M."/>
            <person name="Warren A I."/>
            <person name="Generalovic N T."/>
            <person name="Byers J.R.P. K."/>
            <person name="Montejo-Kovacevich G."/>
            <person name="Yen C E."/>
        </authorList>
    </citation>
    <scope>NUCLEOTIDE SEQUENCE [LARGE SCALE GENOMIC DNA]</scope>
</reference>
<name>A0A7R8V1R8_HERIL</name>
<dbReference type="InterPro" id="IPR029526">
    <property type="entry name" value="PGBD"/>
</dbReference>
<dbReference type="Proteomes" id="UP000594454">
    <property type="component" value="Chromosome 5"/>
</dbReference>
<dbReference type="EMBL" id="LR899013">
    <property type="protein sequence ID" value="CAD7091261.1"/>
    <property type="molecule type" value="Genomic_DNA"/>
</dbReference>
<evidence type="ECO:0000313" key="3">
    <source>
        <dbReference type="EMBL" id="CAD7091261.1"/>
    </source>
</evidence>
<evidence type="ECO:0000259" key="2">
    <source>
        <dbReference type="Pfam" id="PF13843"/>
    </source>
</evidence>
<evidence type="ECO:0000313" key="4">
    <source>
        <dbReference type="Proteomes" id="UP000594454"/>
    </source>
</evidence>
<dbReference type="OrthoDB" id="8039240at2759"/>